<gene>
    <name evidence="1" type="ORF">F7725_020550</name>
</gene>
<dbReference type="OrthoDB" id="10671547at2759"/>
<accession>A0A7J5YDI6</accession>
<protein>
    <submittedName>
        <fullName evidence="1">Uncharacterized protein</fullName>
    </submittedName>
</protein>
<comment type="caution">
    <text evidence="1">The sequence shown here is derived from an EMBL/GenBank/DDBJ whole genome shotgun (WGS) entry which is preliminary data.</text>
</comment>
<sequence>MERLPGLLVVIKQGYLFSDARTVSITMRGTWSGATPFLLMVLLMLVQGQEAPLVPDTMLRSELQAIQIRIAAI</sequence>
<keyword evidence="2" id="KW-1185">Reference proteome</keyword>
<name>A0A7J5YDI6_DISMA</name>
<reference evidence="1 2" key="1">
    <citation type="submission" date="2020-03" db="EMBL/GenBank/DDBJ databases">
        <title>Dissostichus mawsoni Genome sequencing and assembly.</title>
        <authorList>
            <person name="Park H."/>
        </authorList>
    </citation>
    <scope>NUCLEOTIDE SEQUENCE [LARGE SCALE GENOMIC DNA]</scope>
    <source>
        <strain evidence="1">DM0001</strain>
        <tissue evidence="1">Muscle</tissue>
    </source>
</reference>
<dbReference type="EMBL" id="JAAKFY010000013">
    <property type="protein sequence ID" value="KAF3847522.1"/>
    <property type="molecule type" value="Genomic_DNA"/>
</dbReference>
<proteinExistence type="predicted"/>
<dbReference type="AlphaFoldDB" id="A0A7J5YDI6"/>
<organism evidence="1 2">
    <name type="scientific">Dissostichus mawsoni</name>
    <name type="common">Antarctic cod</name>
    <dbReference type="NCBI Taxonomy" id="36200"/>
    <lineage>
        <taxon>Eukaryota</taxon>
        <taxon>Metazoa</taxon>
        <taxon>Chordata</taxon>
        <taxon>Craniata</taxon>
        <taxon>Vertebrata</taxon>
        <taxon>Euteleostomi</taxon>
        <taxon>Actinopterygii</taxon>
        <taxon>Neopterygii</taxon>
        <taxon>Teleostei</taxon>
        <taxon>Neoteleostei</taxon>
        <taxon>Acanthomorphata</taxon>
        <taxon>Eupercaria</taxon>
        <taxon>Perciformes</taxon>
        <taxon>Notothenioidei</taxon>
        <taxon>Nototheniidae</taxon>
        <taxon>Dissostichus</taxon>
    </lineage>
</organism>
<dbReference type="Proteomes" id="UP000518266">
    <property type="component" value="Unassembled WGS sequence"/>
</dbReference>
<evidence type="ECO:0000313" key="1">
    <source>
        <dbReference type="EMBL" id="KAF3847522.1"/>
    </source>
</evidence>
<evidence type="ECO:0000313" key="2">
    <source>
        <dbReference type="Proteomes" id="UP000518266"/>
    </source>
</evidence>